<organism evidence="1 2">
    <name type="scientific">Mycobacterium kansasii</name>
    <dbReference type="NCBI Taxonomy" id="1768"/>
    <lineage>
        <taxon>Bacteria</taxon>
        <taxon>Bacillati</taxon>
        <taxon>Actinomycetota</taxon>
        <taxon>Actinomycetes</taxon>
        <taxon>Mycobacteriales</taxon>
        <taxon>Mycobacteriaceae</taxon>
        <taxon>Mycobacterium</taxon>
    </lineage>
</organism>
<proteinExistence type="predicted"/>
<gene>
    <name evidence="1" type="ORF">BZL30_0164</name>
</gene>
<name>A0A1V3XWE3_MYCKA</name>
<dbReference type="AlphaFoldDB" id="A0A1V3XWE3"/>
<dbReference type="EMBL" id="MVBM01000001">
    <property type="protein sequence ID" value="OOK82821.1"/>
    <property type="molecule type" value="Genomic_DNA"/>
</dbReference>
<sequence>MKCLQPVVFSAQTLEIGKYRPATGAWVGVVEGDGVIDIADPRRSAASGKSAGQISAADRAVKRGRWVIRQSAGFGG</sequence>
<protein>
    <submittedName>
        <fullName evidence="1">Conserved 13e12 repeat family domain protein</fullName>
    </submittedName>
</protein>
<reference evidence="1 2" key="1">
    <citation type="submission" date="2017-02" db="EMBL/GenBank/DDBJ databases">
        <title>Complete genome sequences of Mycobacterium kansasii strains isolated from rhesus macaques.</title>
        <authorList>
            <person name="Panda A."/>
            <person name="Nagaraj S."/>
            <person name="Zhao X."/>
            <person name="Tettelin H."/>
            <person name="Detolla L.J."/>
        </authorList>
    </citation>
    <scope>NUCLEOTIDE SEQUENCE [LARGE SCALE GENOMIC DNA]</scope>
    <source>
        <strain evidence="1 2">11-3813</strain>
    </source>
</reference>
<comment type="caution">
    <text evidence="1">The sequence shown here is derived from an EMBL/GenBank/DDBJ whole genome shotgun (WGS) entry which is preliminary data.</text>
</comment>
<evidence type="ECO:0000313" key="2">
    <source>
        <dbReference type="Proteomes" id="UP000189229"/>
    </source>
</evidence>
<accession>A0A1V3XWE3</accession>
<dbReference type="Proteomes" id="UP000189229">
    <property type="component" value="Unassembled WGS sequence"/>
</dbReference>
<evidence type="ECO:0000313" key="1">
    <source>
        <dbReference type="EMBL" id="OOK82821.1"/>
    </source>
</evidence>